<dbReference type="SUPFAM" id="SSF144232">
    <property type="entry name" value="HIT/MYND zinc finger-like"/>
    <property type="match status" value="1"/>
</dbReference>
<evidence type="ECO:0000313" key="8">
    <source>
        <dbReference type="Proteomes" id="UP000054144"/>
    </source>
</evidence>
<dbReference type="AlphaFoldDB" id="A0A0D7AH63"/>
<dbReference type="Pfam" id="PF26632">
    <property type="entry name" value="DUF8205"/>
    <property type="match status" value="1"/>
</dbReference>
<keyword evidence="8" id="KW-1185">Reference proteome</keyword>
<name>A0A0D7AH63_9AGAR</name>
<protein>
    <recommendedName>
        <fullName evidence="6">MYND-type domain-containing protein</fullName>
    </recommendedName>
</protein>
<dbReference type="OrthoDB" id="5231159at2759"/>
<dbReference type="Proteomes" id="UP000054144">
    <property type="component" value="Unassembled WGS sequence"/>
</dbReference>
<keyword evidence="2 4" id="KW-0863">Zinc-finger</keyword>
<dbReference type="Pfam" id="PF01753">
    <property type="entry name" value="zf-MYND"/>
    <property type="match status" value="1"/>
</dbReference>
<evidence type="ECO:0000256" key="1">
    <source>
        <dbReference type="ARBA" id="ARBA00022723"/>
    </source>
</evidence>
<dbReference type="InterPro" id="IPR058518">
    <property type="entry name" value="DUF8205"/>
</dbReference>
<dbReference type="InterPro" id="IPR002893">
    <property type="entry name" value="Znf_MYND"/>
</dbReference>
<keyword evidence="5" id="KW-0472">Membrane</keyword>
<accession>A0A0D7AH63</accession>
<feature type="transmembrane region" description="Helical" evidence="5">
    <location>
        <begin position="206"/>
        <end position="224"/>
    </location>
</feature>
<dbReference type="EMBL" id="KN881675">
    <property type="protein sequence ID" value="KIY50646.1"/>
    <property type="molecule type" value="Genomic_DNA"/>
</dbReference>
<feature type="domain" description="MYND-type" evidence="6">
    <location>
        <begin position="51"/>
        <end position="92"/>
    </location>
</feature>
<organism evidence="7 8">
    <name type="scientific">Fistulina hepatica ATCC 64428</name>
    <dbReference type="NCBI Taxonomy" id="1128425"/>
    <lineage>
        <taxon>Eukaryota</taxon>
        <taxon>Fungi</taxon>
        <taxon>Dikarya</taxon>
        <taxon>Basidiomycota</taxon>
        <taxon>Agaricomycotina</taxon>
        <taxon>Agaricomycetes</taxon>
        <taxon>Agaricomycetidae</taxon>
        <taxon>Agaricales</taxon>
        <taxon>Fistulinaceae</taxon>
        <taxon>Fistulina</taxon>
    </lineage>
</organism>
<dbReference type="PROSITE" id="PS01360">
    <property type="entry name" value="ZF_MYND_1"/>
    <property type="match status" value="1"/>
</dbReference>
<proteinExistence type="predicted"/>
<keyword evidence="5" id="KW-0812">Transmembrane</keyword>
<gene>
    <name evidence="7" type="ORF">FISHEDRAFT_57444</name>
</gene>
<keyword evidence="1" id="KW-0479">Metal-binding</keyword>
<reference evidence="7 8" key="1">
    <citation type="journal article" date="2015" name="Fungal Genet. Biol.">
        <title>Evolution of novel wood decay mechanisms in Agaricales revealed by the genome sequences of Fistulina hepatica and Cylindrobasidium torrendii.</title>
        <authorList>
            <person name="Floudas D."/>
            <person name="Held B.W."/>
            <person name="Riley R."/>
            <person name="Nagy L.G."/>
            <person name="Koehler G."/>
            <person name="Ransdell A.S."/>
            <person name="Younus H."/>
            <person name="Chow J."/>
            <person name="Chiniquy J."/>
            <person name="Lipzen A."/>
            <person name="Tritt A."/>
            <person name="Sun H."/>
            <person name="Haridas S."/>
            <person name="LaButti K."/>
            <person name="Ohm R.A."/>
            <person name="Kues U."/>
            <person name="Blanchette R.A."/>
            <person name="Grigoriev I.V."/>
            <person name="Minto R.E."/>
            <person name="Hibbett D.S."/>
        </authorList>
    </citation>
    <scope>NUCLEOTIDE SEQUENCE [LARGE SCALE GENOMIC DNA]</scope>
    <source>
        <strain evidence="7 8">ATCC 64428</strain>
    </source>
</reference>
<evidence type="ECO:0000256" key="5">
    <source>
        <dbReference type="SAM" id="Phobius"/>
    </source>
</evidence>
<evidence type="ECO:0000256" key="3">
    <source>
        <dbReference type="ARBA" id="ARBA00022833"/>
    </source>
</evidence>
<dbReference type="Gene3D" id="6.10.140.2220">
    <property type="match status" value="1"/>
</dbReference>
<evidence type="ECO:0000256" key="2">
    <source>
        <dbReference type="ARBA" id="ARBA00022771"/>
    </source>
</evidence>
<keyword evidence="3" id="KW-0862">Zinc</keyword>
<evidence type="ECO:0000313" key="7">
    <source>
        <dbReference type="EMBL" id="KIY50646.1"/>
    </source>
</evidence>
<sequence>MENDVDDASQSGRKIIPVLVSTHPDLKKDFKAQATGKRQIKQNLKKLLVKCSNGSCKASSEAHLQACSRCKNAMYCSKECQKAHWPVHKDFCSGPTSGVKLVRRFCANDVLMSSLSAYAAVELDLSNADPRATHDALMVKIFMLPADVNHWQDVHSSGGDVTKTLGMLQIEKITRQPMSGLEIAHQQLYTDACRRRDAAGQRKTPVVLFLFTTATMVVVSTALITPEIMSYVRKAEPFEKKSNLTGTTMVPFSKESQLESDKQNRYLLRTNFTKKDYEILMATTTTETNVYRFLAGVPV</sequence>
<keyword evidence="5" id="KW-1133">Transmembrane helix</keyword>
<dbReference type="GO" id="GO:0008270">
    <property type="term" value="F:zinc ion binding"/>
    <property type="evidence" value="ECO:0007669"/>
    <property type="project" value="UniProtKB-KW"/>
</dbReference>
<evidence type="ECO:0000259" key="6">
    <source>
        <dbReference type="PROSITE" id="PS50865"/>
    </source>
</evidence>
<dbReference type="PROSITE" id="PS50865">
    <property type="entry name" value="ZF_MYND_2"/>
    <property type="match status" value="1"/>
</dbReference>
<evidence type="ECO:0000256" key="4">
    <source>
        <dbReference type="PROSITE-ProRule" id="PRU00134"/>
    </source>
</evidence>